<evidence type="ECO:0000313" key="3">
    <source>
        <dbReference type="Proteomes" id="UP001179121"/>
    </source>
</evidence>
<dbReference type="Proteomes" id="UP001179121">
    <property type="component" value="Chromosome"/>
</dbReference>
<proteinExistence type="predicted"/>
<dbReference type="Pfam" id="PF03130">
    <property type="entry name" value="HEAT_PBS"/>
    <property type="match status" value="1"/>
</dbReference>
<keyword evidence="3" id="KW-1185">Reference proteome</keyword>
<organism evidence="2 3">
    <name type="scientific">Nitrospira tepida</name>
    <dbReference type="NCBI Taxonomy" id="2973512"/>
    <lineage>
        <taxon>Bacteria</taxon>
        <taxon>Pseudomonadati</taxon>
        <taxon>Nitrospirota</taxon>
        <taxon>Nitrospiria</taxon>
        <taxon>Nitrospirales</taxon>
        <taxon>Nitrospiraceae</taxon>
        <taxon>Nitrospira</taxon>
    </lineage>
</organism>
<dbReference type="InterPro" id="IPR004155">
    <property type="entry name" value="PBS_lyase_HEAT"/>
</dbReference>
<reference evidence="2" key="1">
    <citation type="submission" date="2022-10" db="EMBL/GenBank/DDBJ databases">
        <authorList>
            <person name="Koch H."/>
        </authorList>
    </citation>
    <scope>NUCLEOTIDE SEQUENCE</scope>
    <source>
        <strain evidence="2">DNF</strain>
    </source>
</reference>
<dbReference type="EMBL" id="OX365700">
    <property type="protein sequence ID" value="CAI4031205.1"/>
    <property type="molecule type" value="Genomic_DNA"/>
</dbReference>
<evidence type="ECO:0000256" key="1">
    <source>
        <dbReference type="SAM" id="MobiDB-lite"/>
    </source>
</evidence>
<dbReference type="SMART" id="SM00567">
    <property type="entry name" value="EZ_HEAT"/>
    <property type="match status" value="6"/>
</dbReference>
<gene>
    <name evidence="2" type="ORF">DNFV4_01633</name>
</gene>
<evidence type="ECO:0000313" key="2">
    <source>
        <dbReference type="EMBL" id="CAI4031205.1"/>
    </source>
</evidence>
<dbReference type="GO" id="GO:0016491">
    <property type="term" value="F:oxidoreductase activity"/>
    <property type="evidence" value="ECO:0007669"/>
    <property type="project" value="TreeGrafter"/>
</dbReference>
<dbReference type="SUPFAM" id="SSF48371">
    <property type="entry name" value="ARM repeat"/>
    <property type="match status" value="1"/>
</dbReference>
<name>A0AA86MY70_9BACT</name>
<dbReference type="AlphaFoldDB" id="A0AA86MY70"/>
<dbReference type="RefSeq" id="WP_289268150.1">
    <property type="nucleotide sequence ID" value="NZ_OX365700.1"/>
</dbReference>
<feature type="region of interest" description="Disordered" evidence="1">
    <location>
        <begin position="1"/>
        <end position="53"/>
    </location>
</feature>
<dbReference type="Gene3D" id="1.25.10.10">
    <property type="entry name" value="Leucine-rich Repeat Variant"/>
    <property type="match status" value="2"/>
</dbReference>
<dbReference type="KEGG" id="nti:DNFV4_01633"/>
<accession>A0AA86MY70</accession>
<dbReference type="PANTHER" id="PTHR12697:SF5">
    <property type="entry name" value="DEOXYHYPUSINE HYDROXYLASE"/>
    <property type="match status" value="1"/>
</dbReference>
<protein>
    <recommendedName>
        <fullName evidence="4">HEAT repeat domain-containing protein</fullName>
    </recommendedName>
</protein>
<sequence length="281" mass="31053">MDKPTHEPTPPEGTSASADQAAQDELTDQLSDRLTADASAAGVGEGPADQAGEETVVLEEEEVKDEIDIQIDLLKDPDWVVRREAVVTLGEMADERCVEPLCKALRDGDWQVREAAVEALANVGSPAVELLIKLLRDWDVRKYAIQSLGKIKDERVLEPLVAQLRSDEFREDATTALSELGKPAVERLVKALKDKDEAVRKQVVIILGRIKDGSAVDSLIEMLGDSDWFVRLTAAAALEAIHDERGREAIKPLLKDPDLVVRMRVERILAAWKKRQQEVNA</sequence>
<dbReference type="InterPro" id="IPR016024">
    <property type="entry name" value="ARM-type_fold"/>
</dbReference>
<dbReference type="InterPro" id="IPR011989">
    <property type="entry name" value="ARM-like"/>
</dbReference>
<evidence type="ECO:0008006" key="4">
    <source>
        <dbReference type="Google" id="ProtNLM"/>
    </source>
</evidence>
<dbReference type="Pfam" id="PF13646">
    <property type="entry name" value="HEAT_2"/>
    <property type="match status" value="2"/>
</dbReference>
<dbReference type="PANTHER" id="PTHR12697">
    <property type="entry name" value="PBS LYASE HEAT-LIKE PROTEIN"/>
    <property type="match status" value="1"/>
</dbReference>